<organism evidence="1 2">
    <name type="scientific">Amanita thiersii Skay4041</name>
    <dbReference type="NCBI Taxonomy" id="703135"/>
    <lineage>
        <taxon>Eukaryota</taxon>
        <taxon>Fungi</taxon>
        <taxon>Dikarya</taxon>
        <taxon>Basidiomycota</taxon>
        <taxon>Agaricomycotina</taxon>
        <taxon>Agaricomycetes</taxon>
        <taxon>Agaricomycetidae</taxon>
        <taxon>Agaricales</taxon>
        <taxon>Pluteineae</taxon>
        <taxon>Amanitaceae</taxon>
        <taxon>Amanita</taxon>
    </lineage>
</organism>
<dbReference type="EMBL" id="KZ302154">
    <property type="protein sequence ID" value="PFH46844.1"/>
    <property type="molecule type" value="Genomic_DNA"/>
</dbReference>
<keyword evidence="2" id="KW-1185">Reference proteome</keyword>
<gene>
    <name evidence="1" type="ORF">AMATHDRAFT_88064</name>
</gene>
<sequence length="188" mass="21460">MANNSFINAEPMGPNSGFQTTSLASRTYWMILSLGSVKATGGHTRSSPPAEFHQIDRCLDIMIERAGSFPFAIYYECRNLCPFQNLFWDKLLEHMERWGEFHFKGVVGGEPFSECDALNLRVLDMDCINPIPEFPFYSCPSLAHLSLFGSEVLNEFEEGDEVIPWEKLQSFACRGLRAPWSYKTWNVL</sequence>
<evidence type="ECO:0000313" key="2">
    <source>
        <dbReference type="Proteomes" id="UP000242287"/>
    </source>
</evidence>
<name>A0A2A9NBZ3_9AGAR</name>
<dbReference type="AlphaFoldDB" id="A0A2A9NBZ3"/>
<accession>A0A2A9NBZ3</accession>
<dbReference type="Proteomes" id="UP000242287">
    <property type="component" value="Unassembled WGS sequence"/>
</dbReference>
<protein>
    <submittedName>
        <fullName evidence="1">Uncharacterized protein</fullName>
    </submittedName>
</protein>
<evidence type="ECO:0000313" key="1">
    <source>
        <dbReference type="EMBL" id="PFH46844.1"/>
    </source>
</evidence>
<proteinExistence type="predicted"/>
<reference evidence="1 2" key="1">
    <citation type="submission" date="2014-02" db="EMBL/GenBank/DDBJ databases">
        <title>Transposable element dynamics among asymbiotic and ectomycorrhizal Amanita fungi.</title>
        <authorList>
            <consortium name="DOE Joint Genome Institute"/>
            <person name="Hess J."/>
            <person name="Skrede I."/>
            <person name="Wolfe B."/>
            <person name="LaButti K."/>
            <person name="Ohm R.A."/>
            <person name="Grigoriev I.V."/>
            <person name="Pringle A."/>
        </authorList>
    </citation>
    <scope>NUCLEOTIDE SEQUENCE [LARGE SCALE GENOMIC DNA]</scope>
    <source>
        <strain evidence="1 2">SKay4041</strain>
    </source>
</reference>